<accession>A0AC34FD09</accession>
<proteinExistence type="predicted"/>
<evidence type="ECO:0000313" key="1">
    <source>
        <dbReference type="Proteomes" id="UP000887579"/>
    </source>
</evidence>
<name>A0AC34FD09_9BILA</name>
<dbReference type="WBParaSite" id="ES5_v2.g15251.t1">
    <property type="protein sequence ID" value="ES5_v2.g15251.t1"/>
    <property type="gene ID" value="ES5_v2.g15251"/>
</dbReference>
<evidence type="ECO:0000313" key="2">
    <source>
        <dbReference type="WBParaSite" id="ES5_v2.g15251.t1"/>
    </source>
</evidence>
<dbReference type="Proteomes" id="UP000887579">
    <property type="component" value="Unplaced"/>
</dbReference>
<sequence length="66" mass="7470">MDNRQAIPIDTRKPIPVEPMQVDKPTDHDELAHLSAQQNDGRIVKMEVDYTKFVDEALPKASNLAK</sequence>
<protein>
    <submittedName>
        <fullName evidence="2">Uncharacterized protein</fullName>
    </submittedName>
</protein>
<organism evidence="1 2">
    <name type="scientific">Panagrolaimus sp. ES5</name>
    <dbReference type="NCBI Taxonomy" id="591445"/>
    <lineage>
        <taxon>Eukaryota</taxon>
        <taxon>Metazoa</taxon>
        <taxon>Ecdysozoa</taxon>
        <taxon>Nematoda</taxon>
        <taxon>Chromadorea</taxon>
        <taxon>Rhabditida</taxon>
        <taxon>Tylenchina</taxon>
        <taxon>Panagrolaimomorpha</taxon>
        <taxon>Panagrolaimoidea</taxon>
        <taxon>Panagrolaimidae</taxon>
        <taxon>Panagrolaimus</taxon>
    </lineage>
</organism>
<reference evidence="2" key="1">
    <citation type="submission" date="2022-11" db="UniProtKB">
        <authorList>
            <consortium name="WormBaseParasite"/>
        </authorList>
    </citation>
    <scope>IDENTIFICATION</scope>
</reference>